<protein>
    <recommendedName>
        <fullName evidence="5">Gram-positive cocci surface proteins LPxTG domain-containing protein</fullName>
    </recommendedName>
</protein>
<keyword evidence="1" id="KW-1133">Transmembrane helix</keyword>
<name>A0AAQ3WA78_9ENTE</name>
<feature type="transmembrane region" description="Helical" evidence="1">
    <location>
        <begin position="402"/>
        <end position="419"/>
    </location>
</feature>
<evidence type="ECO:0000256" key="1">
    <source>
        <dbReference type="SAM" id="Phobius"/>
    </source>
</evidence>
<feature type="signal peptide" evidence="2">
    <location>
        <begin position="1"/>
        <end position="26"/>
    </location>
</feature>
<accession>A0AAQ3WA78</accession>
<evidence type="ECO:0008006" key="5">
    <source>
        <dbReference type="Google" id="ProtNLM"/>
    </source>
</evidence>
<keyword evidence="1" id="KW-0472">Membrane</keyword>
<dbReference type="Proteomes" id="UP000194948">
    <property type="component" value="Chromosome"/>
</dbReference>
<dbReference type="RefSeq" id="WP_086315019.1">
    <property type="nucleotide sequence ID" value="NZ_CP147244.1"/>
</dbReference>
<dbReference type="AlphaFoldDB" id="A0AAQ3WA78"/>
<keyword evidence="2" id="KW-0732">Signal</keyword>
<proteinExistence type="predicted"/>
<keyword evidence="1" id="KW-0812">Transmembrane</keyword>
<keyword evidence="4" id="KW-1185">Reference proteome</keyword>
<reference evidence="3" key="2">
    <citation type="submission" date="2024-03" db="EMBL/GenBank/DDBJ databases">
        <title>The Genome Sequence of Enterococcus sp. DIV0205d.</title>
        <authorList>
            <consortium name="The Broad Institute Genomics Platform"/>
            <consortium name="The Broad Institute Microbial Omics Core"/>
            <consortium name="The Broad Institute Genomic Center for Infectious Diseases"/>
            <person name="Earl A."/>
            <person name="Manson A."/>
            <person name="Gilmore M."/>
            <person name="Schwartman J."/>
            <person name="Shea T."/>
            <person name="Abouelleil A."/>
            <person name="Cao P."/>
            <person name="Chapman S."/>
            <person name="Cusick C."/>
            <person name="Young S."/>
            <person name="Neafsey D."/>
            <person name="Nusbaum C."/>
            <person name="Birren B."/>
        </authorList>
    </citation>
    <scope>NUCLEOTIDE SEQUENCE</scope>
    <source>
        <strain evidence="3">7F3_DIV0205</strain>
    </source>
</reference>
<organism evidence="3 4">
    <name type="scientific">Candidatus Enterococcus palustris</name>
    <dbReference type="NCBI Taxonomy" id="1834189"/>
    <lineage>
        <taxon>Bacteria</taxon>
        <taxon>Bacillati</taxon>
        <taxon>Bacillota</taxon>
        <taxon>Bacilli</taxon>
        <taxon>Lactobacillales</taxon>
        <taxon>Enterococcaceae</taxon>
        <taxon>Enterococcus</taxon>
    </lineage>
</organism>
<dbReference type="EMBL" id="CP147244">
    <property type="protein sequence ID" value="WYK01412.1"/>
    <property type="molecule type" value="Genomic_DNA"/>
</dbReference>
<evidence type="ECO:0000313" key="4">
    <source>
        <dbReference type="Proteomes" id="UP000194948"/>
    </source>
</evidence>
<gene>
    <name evidence="3" type="ORF">A5821_002549</name>
</gene>
<dbReference type="Gene3D" id="2.60.40.1080">
    <property type="match status" value="1"/>
</dbReference>
<sequence>MKTVKSLMLGILFSSALLAFSTVSFATEDSTAAEIKTAEVSETETKVTEAKKEMNITPKFKIKEIKTTIGEKGTIQVEQIEGMKDLKGSFKTTVADKSILSINEKGQWQGLKAGKTKATLDFEWDKESLEKIQEKYPDHQLIKQDIAQELPVEVTQPEEKTVDITPNFNSGLVSAKIGETGQFKVDPMGGVADLKGTYLAYIPEGAGREIISVDANGKWTALKPGTTEFILDFQLSDESLKAIEQKNPGSTLIRRDIAYSVKVEVKPAGLLDITPTIDSTSINGKVGDTGQLKVKPIEGIDDTKGSFVTAIQDPSIIEVDAAGKWTALKAGTTEFTVTYNWSDETMKKLAEKYPGYEFSKKETTQVIKVTISENTTGSVKPVGTTKPTGKQLPATNDSSTNGFWITGLFLVFLASIGWYKKSSMNR</sequence>
<reference evidence="3" key="1">
    <citation type="submission" date="2017-05" db="EMBL/GenBank/DDBJ databases">
        <authorList>
            <consortium name="The Broad Institute Genomics Platform"/>
            <consortium name="The Broad Institute Genomic Center for Infectious Diseases"/>
            <person name="Earl A."/>
            <person name="Manson A."/>
            <person name="Schwartman J."/>
            <person name="Gilmore M."/>
            <person name="Abouelleil A."/>
            <person name="Cao P."/>
            <person name="Chapman S."/>
            <person name="Cusick C."/>
            <person name="Shea T."/>
            <person name="Young S."/>
            <person name="Neafsey D."/>
            <person name="Nusbaum C."/>
            <person name="Birren B."/>
        </authorList>
    </citation>
    <scope>NUCLEOTIDE SEQUENCE</scope>
    <source>
        <strain evidence="3">7F3_DIV0205</strain>
    </source>
</reference>
<feature type="chain" id="PRO_5043038438" description="Gram-positive cocci surface proteins LPxTG domain-containing protein" evidence="2">
    <location>
        <begin position="27"/>
        <end position="426"/>
    </location>
</feature>
<evidence type="ECO:0000313" key="3">
    <source>
        <dbReference type="EMBL" id="WYK01412.1"/>
    </source>
</evidence>
<evidence type="ECO:0000256" key="2">
    <source>
        <dbReference type="SAM" id="SignalP"/>
    </source>
</evidence>